<name>A0A9P6MIF4_9FUNG</name>
<feature type="compositionally biased region" description="Basic and acidic residues" evidence="5">
    <location>
        <begin position="104"/>
        <end position="114"/>
    </location>
</feature>
<feature type="region of interest" description="Disordered" evidence="5">
    <location>
        <begin position="236"/>
        <end position="257"/>
    </location>
</feature>
<feature type="domain" description="C2H2-type" evidence="6">
    <location>
        <begin position="313"/>
        <end position="341"/>
    </location>
</feature>
<comment type="caution">
    <text evidence="7">The sequence shown here is derived from an EMBL/GenBank/DDBJ whole genome shotgun (WGS) entry which is preliminary data.</text>
</comment>
<keyword evidence="1" id="KW-0479">Metal-binding</keyword>
<reference evidence="7" key="1">
    <citation type="journal article" date="2020" name="Fungal Divers.">
        <title>Resolving the Mortierellaceae phylogeny through synthesis of multi-gene phylogenetics and phylogenomics.</title>
        <authorList>
            <person name="Vandepol N."/>
            <person name="Liber J."/>
            <person name="Desiro A."/>
            <person name="Na H."/>
            <person name="Kennedy M."/>
            <person name="Barry K."/>
            <person name="Grigoriev I.V."/>
            <person name="Miller A.N."/>
            <person name="O'Donnell K."/>
            <person name="Stajich J.E."/>
            <person name="Bonito G."/>
        </authorList>
    </citation>
    <scope>NUCLEOTIDE SEQUENCE</scope>
    <source>
        <strain evidence="7">MES-2147</strain>
    </source>
</reference>
<feature type="region of interest" description="Disordered" evidence="5">
    <location>
        <begin position="165"/>
        <end position="201"/>
    </location>
</feature>
<dbReference type="InterPro" id="IPR036236">
    <property type="entry name" value="Znf_C2H2_sf"/>
</dbReference>
<evidence type="ECO:0000256" key="1">
    <source>
        <dbReference type="ARBA" id="ARBA00022723"/>
    </source>
</evidence>
<dbReference type="SMART" id="SM00355">
    <property type="entry name" value="ZnF_C2H2"/>
    <property type="match status" value="2"/>
</dbReference>
<evidence type="ECO:0000256" key="2">
    <source>
        <dbReference type="ARBA" id="ARBA00022771"/>
    </source>
</evidence>
<evidence type="ECO:0000256" key="3">
    <source>
        <dbReference type="ARBA" id="ARBA00022833"/>
    </source>
</evidence>
<keyword evidence="2 4" id="KW-0863">Zinc-finger</keyword>
<accession>A0A9P6MIF4</accession>
<feature type="region of interest" description="Disordered" evidence="5">
    <location>
        <begin position="96"/>
        <end position="120"/>
    </location>
</feature>
<evidence type="ECO:0000256" key="5">
    <source>
        <dbReference type="SAM" id="MobiDB-lite"/>
    </source>
</evidence>
<sequence length="354" mass="39205">MPDNVQSIGYHNSSGLTSPSVSYADASTSTGSPVMPLDMIKHELPSPTAPTVSTAELPRLCTCDSHPCGDHGQASMPGGSPLSITSSYPELFEYEDSAASSFSSERDDSQECEPKFSSGSPILSDLSDLSSSYSQLLQLHQLHHAPRARPKSMIVSSSLSLPLHSTQPYGSPYQKDSLSTPTSPSTLTMGLPRHDRRRSSSGTYVITSPALFTLSHSSQAYGGHHQHQQIPAYLQPQQQQQTLPPPQQLQQPQQQTRPVLQYHPQQQHFQHLLDPSDVPEITDIHVCPVCQRRFTRPFNLRSHIMTHTTARPFPCDECHWKFTRQHDLLRHKRAKHPGSVQPLPPKAPKVRQGS</sequence>
<feature type="region of interest" description="Disordered" evidence="5">
    <location>
        <begin position="334"/>
        <end position="354"/>
    </location>
</feature>
<dbReference type="PROSITE" id="PS00028">
    <property type="entry name" value="ZINC_FINGER_C2H2_1"/>
    <property type="match status" value="2"/>
</dbReference>
<dbReference type="Proteomes" id="UP000749646">
    <property type="component" value="Unassembled WGS sequence"/>
</dbReference>
<gene>
    <name evidence="7" type="ORF">BGZ65_001903</name>
</gene>
<dbReference type="Pfam" id="PF00096">
    <property type="entry name" value="zf-C2H2"/>
    <property type="match status" value="2"/>
</dbReference>
<dbReference type="GO" id="GO:0008270">
    <property type="term" value="F:zinc ion binding"/>
    <property type="evidence" value="ECO:0007669"/>
    <property type="project" value="UniProtKB-KW"/>
</dbReference>
<keyword evidence="3" id="KW-0862">Zinc</keyword>
<feature type="compositionally biased region" description="Polar residues" evidence="5">
    <location>
        <begin position="1"/>
        <end position="32"/>
    </location>
</feature>
<dbReference type="SUPFAM" id="SSF57667">
    <property type="entry name" value="beta-beta-alpha zinc fingers"/>
    <property type="match status" value="1"/>
</dbReference>
<organism evidence="7 8">
    <name type="scientific">Modicella reniformis</name>
    <dbReference type="NCBI Taxonomy" id="1440133"/>
    <lineage>
        <taxon>Eukaryota</taxon>
        <taxon>Fungi</taxon>
        <taxon>Fungi incertae sedis</taxon>
        <taxon>Mucoromycota</taxon>
        <taxon>Mortierellomycotina</taxon>
        <taxon>Mortierellomycetes</taxon>
        <taxon>Mortierellales</taxon>
        <taxon>Mortierellaceae</taxon>
        <taxon>Modicella</taxon>
    </lineage>
</organism>
<evidence type="ECO:0000259" key="6">
    <source>
        <dbReference type="PROSITE" id="PS50157"/>
    </source>
</evidence>
<dbReference type="AlphaFoldDB" id="A0A9P6MIF4"/>
<dbReference type="OrthoDB" id="4748970at2759"/>
<feature type="region of interest" description="Disordered" evidence="5">
    <location>
        <begin position="1"/>
        <end position="36"/>
    </location>
</feature>
<evidence type="ECO:0000313" key="8">
    <source>
        <dbReference type="Proteomes" id="UP000749646"/>
    </source>
</evidence>
<dbReference type="PANTHER" id="PTHR23235">
    <property type="entry name" value="KRUEPPEL-LIKE TRANSCRIPTION FACTOR"/>
    <property type="match status" value="1"/>
</dbReference>
<dbReference type="GO" id="GO:0000981">
    <property type="term" value="F:DNA-binding transcription factor activity, RNA polymerase II-specific"/>
    <property type="evidence" value="ECO:0007669"/>
    <property type="project" value="TreeGrafter"/>
</dbReference>
<protein>
    <recommendedName>
        <fullName evidence="6">C2H2-type domain-containing protein</fullName>
    </recommendedName>
</protein>
<dbReference type="PANTHER" id="PTHR23235:SF120">
    <property type="entry name" value="KRUPPEL-LIKE FACTOR 15"/>
    <property type="match status" value="1"/>
</dbReference>
<evidence type="ECO:0000313" key="7">
    <source>
        <dbReference type="EMBL" id="KAG0003231.1"/>
    </source>
</evidence>
<evidence type="ECO:0000256" key="4">
    <source>
        <dbReference type="PROSITE-ProRule" id="PRU00042"/>
    </source>
</evidence>
<proteinExistence type="predicted"/>
<feature type="compositionally biased region" description="Low complexity" evidence="5">
    <location>
        <begin position="177"/>
        <end position="188"/>
    </location>
</feature>
<feature type="domain" description="C2H2-type" evidence="6">
    <location>
        <begin position="285"/>
        <end position="312"/>
    </location>
</feature>
<dbReference type="EMBL" id="JAAAHW010000368">
    <property type="protein sequence ID" value="KAG0003231.1"/>
    <property type="molecule type" value="Genomic_DNA"/>
</dbReference>
<dbReference type="Gene3D" id="3.30.160.60">
    <property type="entry name" value="Classic Zinc Finger"/>
    <property type="match status" value="2"/>
</dbReference>
<dbReference type="GO" id="GO:0000978">
    <property type="term" value="F:RNA polymerase II cis-regulatory region sequence-specific DNA binding"/>
    <property type="evidence" value="ECO:0007669"/>
    <property type="project" value="TreeGrafter"/>
</dbReference>
<dbReference type="InterPro" id="IPR013087">
    <property type="entry name" value="Znf_C2H2_type"/>
</dbReference>
<dbReference type="PROSITE" id="PS50157">
    <property type="entry name" value="ZINC_FINGER_C2H2_2"/>
    <property type="match status" value="2"/>
</dbReference>
<keyword evidence="8" id="KW-1185">Reference proteome</keyword>